<dbReference type="STRING" id="663.BAU10_19875"/>
<proteinExistence type="inferred from homology"/>
<organism evidence="3 4">
    <name type="scientific">Vibrio alginolyticus</name>
    <dbReference type="NCBI Taxonomy" id="663"/>
    <lineage>
        <taxon>Bacteria</taxon>
        <taxon>Pseudomonadati</taxon>
        <taxon>Pseudomonadota</taxon>
        <taxon>Gammaproteobacteria</taxon>
        <taxon>Vibrionales</taxon>
        <taxon>Vibrionaceae</taxon>
        <taxon>Vibrio</taxon>
    </lineage>
</organism>
<evidence type="ECO:0000313" key="4">
    <source>
        <dbReference type="Proteomes" id="UP000532247"/>
    </source>
</evidence>
<dbReference type="RefSeq" id="WP_017634635.1">
    <property type="nucleotide sequence ID" value="NZ_AP023186.1"/>
</dbReference>
<evidence type="ECO:0000256" key="2">
    <source>
        <dbReference type="ARBA" id="ARBA00023235"/>
    </source>
</evidence>
<dbReference type="Pfam" id="PF02567">
    <property type="entry name" value="PhzC-PhzF"/>
    <property type="match status" value="1"/>
</dbReference>
<dbReference type="SUPFAM" id="SSF54506">
    <property type="entry name" value="Diaminopimelate epimerase-like"/>
    <property type="match status" value="1"/>
</dbReference>
<dbReference type="NCBIfam" id="TIGR00654">
    <property type="entry name" value="PhzF_family"/>
    <property type="match status" value="1"/>
</dbReference>
<name>A0A0H0YIF0_VIBAL</name>
<evidence type="ECO:0000313" key="3">
    <source>
        <dbReference type="EMBL" id="NOI09000.1"/>
    </source>
</evidence>
<dbReference type="Proteomes" id="UP000532247">
    <property type="component" value="Unassembled WGS sequence"/>
</dbReference>
<dbReference type="eggNOG" id="COG0384">
    <property type="taxonomic scope" value="Bacteria"/>
</dbReference>
<accession>A0A0H0YIF0</accession>
<dbReference type="PANTHER" id="PTHR13774:SF17">
    <property type="entry name" value="PHENAZINE BIOSYNTHESIS-LIKE DOMAIN-CONTAINING PROTEIN"/>
    <property type="match status" value="1"/>
</dbReference>
<protein>
    <submittedName>
        <fullName evidence="3">PhzF family phenazine biosynthesis protein</fullName>
    </submittedName>
</protein>
<sequence length="266" mass="29109">MEVKIFQVDSFTSEVFKGNPAGVCITESSLDEETMLAIAAEMSLSETAFLSLNTMQLRWFTPRTEVALCGHGTLATAHVLKEQGLYNTGDTIEFVTLSGVLTAQLDHEEIHLVFPAPTLDMRASINKDLLHGLGLDAANVVAYGQFDNKQLIVINDEFVLEQLDPDFGALLKQKGRGVVITAQSSTDADFVSRYFAPWVGVNEDPVTGSAHCALCVYWAKELNKKQLKGFQASERSGVVHTELLSTEHVKLSGNAVTILRGYMRIA</sequence>
<dbReference type="Gene3D" id="3.10.310.10">
    <property type="entry name" value="Diaminopimelate Epimerase, Chain A, domain 1"/>
    <property type="match status" value="2"/>
</dbReference>
<dbReference type="GeneID" id="75164743"/>
<reference evidence="3 4" key="1">
    <citation type="submission" date="2019-09" db="EMBL/GenBank/DDBJ databases">
        <title>Draft genome sequencing and comparative genomics of hatchery-associated Vibrios.</title>
        <authorList>
            <person name="Kehlet-Delgado H."/>
            <person name="Mueller R.S."/>
        </authorList>
    </citation>
    <scope>NUCLEOTIDE SEQUENCE [LARGE SCALE GENOMIC DNA]</scope>
    <source>
        <strain evidence="3 4">081416A</strain>
    </source>
</reference>
<dbReference type="EMBL" id="VTYF01000003">
    <property type="protein sequence ID" value="NOI09000.1"/>
    <property type="molecule type" value="Genomic_DNA"/>
</dbReference>
<dbReference type="InterPro" id="IPR003719">
    <property type="entry name" value="Phenazine_PhzF-like"/>
</dbReference>
<dbReference type="GO" id="GO:0016853">
    <property type="term" value="F:isomerase activity"/>
    <property type="evidence" value="ECO:0007669"/>
    <property type="project" value="UniProtKB-KW"/>
</dbReference>
<dbReference type="PIRSF" id="PIRSF016184">
    <property type="entry name" value="PhzC_PhzF"/>
    <property type="match status" value="1"/>
</dbReference>
<dbReference type="GO" id="GO:0005737">
    <property type="term" value="C:cytoplasm"/>
    <property type="evidence" value="ECO:0007669"/>
    <property type="project" value="TreeGrafter"/>
</dbReference>
<dbReference type="OrthoDB" id="9788221at2"/>
<gene>
    <name evidence="3" type="ORF">F0254_08985</name>
</gene>
<comment type="similarity">
    <text evidence="1">Belongs to the PhzF family.</text>
</comment>
<dbReference type="AlphaFoldDB" id="A0A0H0YIF0"/>
<dbReference type="PANTHER" id="PTHR13774">
    <property type="entry name" value="PHENAZINE BIOSYNTHESIS PROTEIN"/>
    <property type="match status" value="1"/>
</dbReference>
<keyword evidence="2" id="KW-0413">Isomerase</keyword>
<evidence type="ECO:0000256" key="1">
    <source>
        <dbReference type="ARBA" id="ARBA00008270"/>
    </source>
</evidence>
<comment type="caution">
    <text evidence="3">The sequence shown here is derived from an EMBL/GenBank/DDBJ whole genome shotgun (WGS) entry which is preliminary data.</text>
</comment>